<protein>
    <submittedName>
        <fullName evidence="1">Uncharacterized protein</fullName>
    </submittedName>
</protein>
<evidence type="ECO:0000313" key="2">
    <source>
        <dbReference type="Proteomes" id="UP001143856"/>
    </source>
</evidence>
<evidence type="ECO:0000313" key="1">
    <source>
        <dbReference type="EMBL" id="KAJ2990817.1"/>
    </source>
</evidence>
<name>A0ACC1PFR2_9PEZI</name>
<sequence>MQANSPLFSLPSEVRDRIYDFYLTYSHGDFGDTLRPHKLYLDDAVYSRPIPPLMLTCKRAYGEMSSAVHGEAILRVEMRGRLEERRIGFAVHGTLRFDRLHKLWLLIPLAHPNWNRWLPFFSDVVRHAKSLKVLVIDWTPRPMQEIGWAGRVNAKKEDEFFQVIKSLKELHTLVVYGDTSAMWIDKLKESEVRVVHHRFRWWREPGMDL</sequence>
<organism evidence="1 2">
    <name type="scientific">Xylaria curta</name>
    <dbReference type="NCBI Taxonomy" id="42375"/>
    <lineage>
        <taxon>Eukaryota</taxon>
        <taxon>Fungi</taxon>
        <taxon>Dikarya</taxon>
        <taxon>Ascomycota</taxon>
        <taxon>Pezizomycotina</taxon>
        <taxon>Sordariomycetes</taxon>
        <taxon>Xylariomycetidae</taxon>
        <taxon>Xylariales</taxon>
        <taxon>Xylariaceae</taxon>
        <taxon>Xylaria</taxon>
    </lineage>
</organism>
<proteinExistence type="predicted"/>
<comment type="caution">
    <text evidence="1">The sequence shown here is derived from an EMBL/GenBank/DDBJ whole genome shotgun (WGS) entry which is preliminary data.</text>
</comment>
<keyword evidence="2" id="KW-1185">Reference proteome</keyword>
<gene>
    <name evidence="1" type="ORF">NUW58_g2768</name>
</gene>
<accession>A0ACC1PFR2</accession>
<dbReference type="EMBL" id="JAPDGR010000380">
    <property type="protein sequence ID" value="KAJ2990817.1"/>
    <property type="molecule type" value="Genomic_DNA"/>
</dbReference>
<dbReference type="Proteomes" id="UP001143856">
    <property type="component" value="Unassembled WGS sequence"/>
</dbReference>
<reference evidence="1" key="1">
    <citation type="submission" date="2022-10" db="EMBL/GenBank/DDBJ databases">
        <title>Genome Sequence of Xylaria curta.</title>
        <authorList>
            <person name="Buettner E."/>
        </authorList>
    </citation>
    <scope>NUCLEOTIDE SEQUENCE</scope>
    <source>
        <strain evidence="1">Babe10</strain>
    </source>
</reference>